<gene>
    <name evidence="5" type="ORF">BCR36DRAFT_580411</name>
</gene>
<dbReference type="Proteomes" id="UP000193719">
    <property type="component" value="Unassembled WGS sequence"/>
</dbReference>
<reference evidence="5 6" key="1">
    <citation type="submission" date="2016-08" db="EMBL/GenBank/DDBJ databases">
        <title>Genomes of anaerobic fungi encode conserved fungal cellulosomes for biomass hydrolysis.</title>
        <authorList>
            <consortium name="DOE Joint Genome Institute"/>
            <person name="Haitjema C.H."/>
            <person name="Gilmore S.P."/>
            <person name="Henske J.K."/>
            <person name="Solomon K.V."/>
            <person name="De Groot R."/>
            <person name="Kuo A."/>
            <person name="Mondo S.J."/>
            <person name="Salamov A.A."/>
            <person name="Labutti K."/>
            <person name="Zhao Z."/>
            <person name="Chiniquy J."/>
            <person name="Barry K."/>
            <person name="Brewer H.M."/>
            <person name="Purvine S.O."/>
            <person name="Wright A.T."/>
            <person name="Boxma B."/>
            <person name="Van Alen T."/>
            <person name="Hackstein J.H."/>
            <person name="Baker S.E."/>
            <person name="Grigoriev I.V."/>
            <person name="O'Malley M.A."/>
        </authorList>
    </citation>
    <scope>NUCLEOTIDE SEQUENCE [LARGE SCALE GENOMIC DNA]</scope>
    <source>
        <strain evidence="6">finn</strain>
    </source>
</reference>
<dbReference type="Gene3D" id="1.25.40.530">
    <property type="entry name" value="MyTH4 domain"/>
    <property type="match status" value="1"/>
</dbReference>
<dbReference type="PROSITE" id="PS50020">
    <property type="entry name" value="WW_DOMAIN_2"/>
    <property type="match status" value="2"/>
</dbReference>
<dbReference type="SMART" id="SM00456">
    <property type="entry name" value="WW"/>
    <property type="match status" value="2"/>
</dbReference>
<evidence type="ECO:0000256" key="1">
    <source>
        <dbReference type="SAM" id="MobiDB-lite"/>
    </source>
</evidence>
<dbReference type="SUPFAM" id="SSF51045">
    <property type="entry name" value="WW domain"/>
    <property type="match status" value="1"/>
</dbReference>
<name>A0A1Y1VJF5_9FUNG</name>
<proteinExistence type="predicted"/>
<dbReference type="InterPro" id="IPR036020">
    <property type="entry name" value="WW_dom_sf"/>
</dbReference>
<accession>A0A1Y1VJF5</accession>
<keyword evidence="6" id="KW-1185">Reference proteome</keyword>
<evidence type="ECO:0000259" key="4">
    <source>
        <dbReference type="PROSITE" id="PS51016"/>
    </source>
</evidence>
<dbReference type="InterPro" id="IPR008936">
    <property type="entry name" value="Rho_GTPase_activation_prot"/>
</dbReference>
<feature type="domain" description="WW" evidence="2">
    <location>
        <begin position="4"/>
        <end position="38"/>
    </location>
</feature>
<dbReference type="InterPro" id="IPR000198">
    <property type="entry name" value="RhoGAP_dom"/>
</dbReference>
<dbReference type="SMART" id="SM00324">
    <property type="entry name" value="RhoGAP"/>
    <property type="match status" value="1"/>
</dbReference>
<dbReference type="FunFam" id="1.10.555.10:FF:000045">
    <property type="entry name" value="RhoGAP domain containing protein"/>
    <property type="match status" value="1"/>
</dbReference>
<evidence type="ECO:0000259" key="3">
    <source>
        <dbReference type="PROSITE" id="PS50238"/>
    </source>
</evidence>
<dbReference type="PANTHER" id="PTHR45876:SF8">
    <property type="entry name" value="FI04035P"/>
    <property type="match status" value="1"/>
</dbReference>
<dbReference type="SMART" id="SM00139">
    <property type="entry name" value="MyTH4"/>
    <property type="match status" value="1"/>
</dbReference>
<dbReference type="CDD" id="cd00201">
    <property type="entry name" value="WW"/>
    <property type="match status" value="1"/>
</dbReference>
<comment type="caution">
    <text evidence="5">The sequence shown here is derived from an EMBL/GenBank/DDBJ whole genome shotgun (WGS) entry which is preliminary data.</text>
</comment>
<feature type="region of interest" description="Disordered" evidence="1">
    <location>
        <begin position="104"/>
        <end position="156"/>
    </location>
</feature>
<dbReference type="Gene3D" id="1.10.555.10">
    <property type="entry name" value="Rho GTPase activation protein"/>
    <property type="match status" value="1"/>
</dbReference>
<organism evidence="5 6">
    <name type="scientific">Piromyces finnis</name>
    <dbReference type="NCBI Taxonomy" id="1754191"/>
    <lineage>
        <taxon>Eukaryota</taxon>
        <taxon>Fungi</taxon>
        <taxon>Fungi incertae sedis</taxon>
        <taxon>Chytridiomycota</taxon>
        <taxon>Chytridiomycota incertae sedis</taxon>
        <taxon>Neocallimastigomycetes</taxon>
        <taxon>Neocallimastigales</taxon>
        <taxon>Neocallimastigaceae</taxon>
        <taxon>Piromyces</taxon>
    </lineage>
</organism>
<dbReference type="Pfam" id="PF00620">
    <property type="entry name" value="RhoGAP"/>
    <property type="match status" value="1"/>
</dbReference>
<dbReference type="EMBL" id="MCFH01000005">
    <property type="protein sequence ID" value="ORX57839.1"/>
    <property type="molecule type" value="Genomic_DNA"/>
</dbReference>
<evidence type="ECO:0000313" key="6">
    <source>
        <dbReference type="Proteomes" id="UP000193719"/>
    </source>
</evidence>
<dbReference type="OrthoDB" id="437889at2759"/>
<dbReference type="InterPro" id="IPR038185">
    <property type="entry name" value="MyTH4_dom_sf"/>
</dbReference>
<feature type="compositionally biased region" description="Polar residues" evidence="1">
    <location>
        <begin position="104"/>
        <end position="113"/>
    </location>
</feature>
<dbReference type="Pfam" id="PF00784">
    <property type="entry name" value="MyTH4"/>
    <property type="match status" value="1"/>
</dbReference>
<dbReference type="STRING" id="1754191.A0A1Y1VJF5"/>
<dbReference type="GO" id="GO:0005096">
    <property type="term" value="F:GTPase activator activity"/>
    <property type="evidence" value="ECO:0007669"/>
    <property type="project" value="TreeGrafter"/>
</dbReference>
<sequence length="600" mass="68468">MEQQVIDYDWIEINDPQTSRSFYANIKSGECSWVKPDNAKIKEKDVNGEEWWELFDNNHGLPYYYNLKTRKTEWKRPENATIIPLIAIQNTTIAVSMQMKLQQKGNASGNQMNEPMEPSPSFDQNQQRTNPVRIDNTSPEAANAAQIGRTQGISNPVINNDMADKMNPTHPMNRANSETPPTLPDDLKDNISQFQIEGFAHQYFMEHRAGIFRRKVPLEKLLIWQKDAIKAPLMVLNKELQKESPKCFKLIQRIMGDRAPIGQSEDIQALLEKGIMNGQLRDEIYVLLCKQLSQNPNPESLLLGWQLMAVIVISFPPSKNFEGYLIQFIRQYHDKEVIPHPNADPNQKQTLFTIIVHCHKKLLRICQTGPKGKVPTINEIERGKEAPFKPSVFGETLQDIMSVQEQKIPQLKIPMIMDFLAKAVLDLNGCHTEGIFRVPGDVDMVTELRCRVDQDQYNLGSIKDPNVPASLLKFWLRDLADPLIPTANYQECIDVGAKEGQEGTTENAWNIIKILPETNRRVVNYMINFLRIIADQRNQPITKMTLANLAMVFAPNFLRCPSDNLTTIFDNTKFEQAFLRILILNGSDLDDPNGPLPPKN</sequence>
<dbReference type="AlphaFoldDB" id="A0A1Y1VJF5"/>
<dbReference type="SUPFAM" id="SSF48350">
    <property type="entry name" value="GTPase activation domain, GAP"/>
    <property type="match status" value="1"/>
</dbReference>
<dbReference type="PANTHER" id="PTHR45876">
    <property type="entry name" value="FI04035P"/>
    <property type="match status" value="1"/>
</dbReference>
<evidence type="ECO:0000259" key="2">
    <source>
        <dbReference type="PROSITE" id="PS50020"/>
    </source>
</evidence>
<dbReference type="GO" id="GO:0005856">
    <property type="term" value="C:cytoskeleton"/>
    <property type="evidence" value="ECO:0007669"/>
    <property type="project" value="InterPro"/>
</dbReference>
<dbReference type="GO" id="GO:0007165">
    <property type="term" value="P:signal transduction"/>
    <property type="evidence" value="ECO:0007669"/>
    <property type="project" value="InterPro"/>
</dbReference>
<dbReference type="PROSITE" id="PS51016">
    <property type="entry name" value="MYTH4"/>
    <property type="match status" value="1"/>
</dbReference>
<protein>
    <submittedName>
        <fullName evidence="5">Rho GTPase activation protein</fullName>
    </submittedName>
</protein>
<feature type="domain" description="WW" evidence="2">
    <location>
        <begin position="52"/>
        <end position="79"/>
    </location>
</feature>
<dbReference type="GO" id="GO:0005737">
    <property type="term" value="C:cytoplasm"/>
    <property type="evidence" value="ECO:0007669"/>
    <property type="project" value="TreeGrafter"/>
</dbReference>
<feature type="compositionally biased region" description="Polar residues" evidence="1">
    <location>
        <begin position="121"/>
        <end position="140"/>
    </location>
</feature>
<feature type="domain" description="MyTH4" evidence="4">
    <location>
        <begin position="224"/>
        <end position="384"/>
    </location>
</feature>
<dbReference type="PROSITE" id="PS50238">
    <property type="entry name" value="RHOGAP"/>
    <property type="match status" value="1"/>
</dbReference>
<dbReference type="InterPro" id="IPR001202">
    <property type="entry name" value="WW_dom"/>
</dbReference>
<dbReference type="Gene3D" id="2.20.70.10">
    <property type="match status" value="1"/>
</dbReference>
<feature type="domain" description="Rho-GAP" evidence="3">
    <location>
        <begin position="395"/>
        <end position="590"/>
    </location>
</feature>
<dbReference type="InterPro" id="IPR000857">
    <property type="entry name" value="MyTH4_dom"/>
</dbReference>
<reference evidence="5 6" key="2">
    <citation type="submission" date="2016-08" db="EMBL/GenBank/DDBJ databases">
        <title>Pervasive Adenine N6-methylation of Active Genes in Fungi.</title>
        <authorList>
            <consortium name="DOE Joint Genome Institute"/>
            <person name="Mondo S.J."/>
            <person name="Dannebaum R.O."/>
            <person name="Kuo R.C."/>
            <person name="Labutti K."/>
            <person name="Haridas S."/>
            <person name="Kuo A."/>
            <person name="Salamov A."/>
            <person name="Ahrendt S.R."/>
            <person name="Lipzen A."/>
            <person name="Sullivan W."/>
            <person name="Andreopoulos W.B."/>
            <person name="Clum A."/>
            <person name="Lindquist E."/>
            <person name="Daum C."/>
            <person name="Ramamoorthy G.K."/>
            <person name="Gryganskyi A."/>
            <person name="Culley D."/>
            <person name="Magnuson J.K."/>
            <person name="James T.Y."/>
            <person name="O'Malley M.A."/>
            <person name="Stajich J.E."/>
            <person name="Spatafora J.W."/>
            <person name="Visel A."/>
            <person name="Grigoriev I.V."/>
        </authorList>
    </citation>
    <scope>NUCLEOTIDE SEQUENCE [LARGE SCALE GENOMIC DNA]</scope>
    <source>
        <strain evidence="6">finn</strain>
    </source>
</reference>
<evidence type="ECO:0000313" key="5">
    <source>
        <dbReference type="EMBL" id="ORX57839.1"/>
    </source>
</evidence>